<dbReference type="GO" id="GO:0016301">
    <property type="term" value="F:kinase activity"/>
    <property type="evidence" value="ECO:0007669"/>
    <property type="project" value="UniProtKB-KW"/>
</dbReference>
<evidence type="ECO:0000259" key="10">
    <source>
        <dbReference type="PROSITE" id="PS50109"/>
    </source>
</evidence>
<dbReference type="Gene3D" id="3.30.565.10">
    <property type="entry name" value="Histidine kinase-like ATPase, C-terminal domain"/>
    <property type="match status" value="1"/>
</dbReference>
<dbReference type="InterPro" id="IPR005467">
    <property type="entry name" value="His_kinase_dom"/>
</dbReference>
<evidence type="ECO:0000256" key="7">
    <source>
        <dbReference type="ARBA" id="ARBA00022840"/>
    </source>
</evidence>
<evidence type="ECO:0000256" key="6">
    <source>
        <dbReference type="ARBA" id="ARBA00022777"/>
    </source>
</evidence>
<evidence type="ECO:0000256" key="9">
    <source>
        <dbReference type="SAM" id="Phobius"/>
    </source>
</evidence>
<keyword evidence="9" id="KW-0812">Transmembrane</keyword>
<keyword evidence="3" id="KW-0597">Phosphoprotein</keyword>
<feature type="transmembrane region" description="Helical" evidence="9">
    <location>
        <begin position="6"/>
        <end position="26"/>
    </location>
</feature>
<proteinExistence type="predicted"/>
<keyword evidence="5" id="KW-0547">Nucleotide-binding</keyword>
<keyword evidence="8" id="KW-0902">Two-component regulatory system</keyword>
<dbReference type="EMBL" id="JAQGEF010000029">
    <property type="protein sequence ID" value="MDA3616384.1"/>
    <property type="molecule type" value="Genomic_DNA"/>
</dbReference>
<evidence type="ECO:0000256" key="1">
    <source>
        <dbReference type="ARBA" id="ARBA00000085"/>
    </source>
</evidence>
<dbReference type="SUPFAM" id="SSF55874">
    <property type="entry name" value="ATPase domain of HSP90 chaperone/DNA topoisomerase II/histidine kinase"/>
    <property type="match status" value="1"/>
</dbReference>
<reference evidence="11 12" key="1">
    <citation type="submission" date="2022-12" db="EMBL/GenBank/DDBJ databases">
        <title>Chitinophagaceae gen. sp. nov., a new member of the family Chitinophagaceae, isolated from soil in a chemical factory.</title>
        <authorList>
            <person name="Ke Z."/>
        </authorList>
    </citation>
    <scope>NUCLEOTIDE SEQUENCE [LARGE SCALE GENOMIC DNA]</scope>
    <source>
        <strain evidence="11 12">LY-5</strain>
    </source>
</reference>
<comment type="catalytic activity">
    <reaction evidence="1">
        <text>ATP + protein L-histidine = ADP + protein N-phospho-L-histidine.</text>
        <dbReference type="EC" id="2.7.13.3"/>
    </reaction>
</comment>
<dbReference type="EC" id="2.7.13.3" evidence="2"/>
<dbReference type="SMART" id="SM00387">
    <property type="entry name" value="HATPase_c"/>
    <property type="match status" value="1"/>
</dbReference>
<feature type="transmembrane region" description="Helical" evidence="9">
    <location>
        <begin position="144"/>
        <end position="164"/>
    </location>
</feature>
<feature type="domain" description="Histidine kinase" evidence="10">
    <location>
        <begin position="182"/>
        <end position="385"/>
    </location>
</feature>
<dbReference type="PRINTS" id="PR00344">
    <property type="entry name" value="BCTRLSENSOR"/>
</dbReference>
<name>A0ABT4UNH3_9BACT</name>
<gene>
    <name evidence="11" type="ORF">O3P16_16345</name>
</gene>
<protein>
    <recommendedName>
        <fullName evidence="2">histidine kinase</fullName>
        <ecNumber evidence="2">2.7.13.3</ecNumber>
    </recommendedName>
</protein>
<evidence type="ECO:0000313" key="11">
    <source>
        <dbReference type="EMBL" id="MDA3616384.1"/>
    </source>
</evidence>
<evidence type="ECO:0000313" key="12">
    <source>
        <dbReference type="Proteomes" id="UP001210231"/>
    </source>
</evidence>
<dbReference type="InterPro" id="IPR003661">
    <property type="entry name" value="HisK_dim/P_dom"/>
</dbReference>
<dbReference type="PANTHER" id="PTHR43065:SF10">
    <property type="entry name" value="PEROXIDE STRESS-ACTIVATED HISTIDINE KINASE MAK3"/>
    <property type="match status" value="1"/>
</dbReference>
<keyword evidence="9" id="KW-0472">Membrane</keyword>
<accession>A0ABT4UNH3</accession>
<organism evidence="11 12">
    <name type="scientific">Polluticaenibacter yanchengensis</name>
    <dbReference type="NCBI Taxonomy" id="3014562"/>
    <lineage>
        <taxon>Bacteria</taxon>
        <taxon>Pseudomonadati</taxon>
        <taxon>Bacteroidota</taxon>
        <taxon>Chitinophagia</taxon>
        <taxon>Chitinophagales</taxon>
        <taxon>Chitinophagaceae</taxon>
        <taxon>Polluticaenibacter</taxon>
    </lineage>
</organism>
<evidence type="ECO:0000256" key="5">
    <source>
        <dbReference type="ARBA" id="ARBA00022741"/>
    </source>
</evidence>
<dbReference type="PROSITE" id="PS50109">
    <property type="entry name" value="HIS_KIN"/>
    <property type="match status" value="1"/>
</dbReference>
<dbReference type="Pfam" id="PF02518">
    <property type="entry name" value="HATPase_c"/>
    <property type="match status" value="1"/>
</dbReference>
<dbReference type="CDD" id="cd00082">
    <property type="entry name" value="HisKA"/>
    <property type="match status" value="1"/>
</dbReference>
<dbReference type="Proteomes" id="UP001210231">
    <property type="component" value="Unassembled WGS sequence"/>
</dbReference>
<dbReference type="InterPro" id="IPR036890">
    <property type="entry name" value="HATPase_C_sf"/>
</dbReference>
<evidence type="ECO:0000256" key="8">
    <source>
        <dbReference type="ARBA" id="ARBA00023012"/>
    </source>
</evidence>
<dbReference type="InterPro" id="IPR004358">
    <property type="entry name" value="Sig_transdc_His_kin-like_C"/>
</dbReference>
<dbReference type="PANTHER" id="PTHR43065">
    <property type="entry name" value="SENSOR HISTIDINE KINASE"/>
    <property type="match status" value="1"/>
</dbReference>
<evidence type="ECO:0000256" key="4">
    <source>
        <dbReference type="ARBA" id="ARBA00022679"/>
    </source>
</evidence>
<keyword evidence="7" id="KW-0067">ATP-binding</keyword>
<dbReference type="InterPro" id="IPR003594">
    <property type="entry name" value="HATPase_dom"/>
</dbReference>
<evidence type="ECO:0000256" key="2">
    <source>
        <dbReference type="ARBA" id="ARBA00012438"/>
    </source>
</evidence>
<keyword evidence="9" id="KW-1133">Transmembrane helix</keyword>
<evidence type="ECO:0000256" key="3">
    <source>
        <dbReference type="ARBA" id="ARBA00022553"/>
    </source>
</evidence>
<dbReference type="RefSeq" id="WP_407032713.1">
    <property type="nucleotide sequence ID" value="NZ_JAQGEF010000029.1"/>
</dbReference>
<keyword evidence="6 11" id="KW-0418">Kinase</keyword>
<comment type="caution">
    <text evidence="11">The sequence shown here is derived from an EMBL/GenBank/DDBJ whole genome shotgun (WGS) entry which is preliminary data.</text>
</comment>
<dbReference type="Pfam" id="PF00512">
    <property type="entry name" value="HisKA"/>
    <property type="match status" value="1"/>
</dbReference>
<keyword evidence="4" id="KW-0808">Transferase</keyword>
<keyword evidence="12" id="KW-1185">Reference proteome</keyword>
<sequence length="388" mass="43643">MVAKLFKWQSVLLLIAIGIVAFTIYYSTHLSKKIEREERQRVHEWALAVSTMAIDTSATALELANSILVNNEDMPMLITDSLEQIIDYKNIDTNNIKNNPEFLNQLLASFKNENKPIDLRLGTDPVINCKLYYGNTRLLSEVRYYPIVQLVIVALFIGLVVILITTHNKSTQNQVWAGMAKETAHQMGTPLTSLQGWIELLKDNPDNAYIIEDVEKDVERLKLVSDRFSKIGSKPKLETVEILPLIEEMVSYMKKRAPGKVNFSINNESSAATINVSKTLFNWVLENLLKNALDAMENGVGAISVELSNNNQYFYVDVKDTGKGISAANIPKVFNPGFTTKKRGWGLGLSLSKRIMNHFHNGDLVIKHSELNKGTTFRVCVPLNSEIL</sequence>